<dbReference type="InterPro" id="IPR036390">
    <property type="entry name" value="WH_DNA-bd_sf"/>
</dbReference>
<dbReference type="InterPro" id="IPR011711">
    <property type="entry name" value="GntR_C"/>
</dbReference>
<evidence type="ECO:0000256" key="3">
    <source>
        <dbReference type="ARBA" id="ARBA00023163"/>
    </source>
</evidence>
<evidence type="ECO:0000313" key="6">
    <source>
        <dbReference type="Proteomes" id="UP001589865"/>
    </source>
</evidence>
<protein>
    <submittedName>
        <fullName evidence="5">GntR family transcriptional regulator</fullName>
    </submittedName>
</protein>
<dbReference type="InterPro" id="IPR008920">
    <property type="entry name" value="TF_FadR/GntR_C"/>
</dbReference>
<reference evidence="5 6" key="1">
    <citation type="submission" date="2024-09" db="EMBL/GenBank/DDBJ databases">
        <authorList>
            <person name="Sun Q."/>
            <person name="Mori K."/>
        </authorList>
    </citation>
    <scope>NUCLEOTIDE SEQUENCE [LARGE SCALE GENOMIC DNA]</scope>
    <source>
        <strain evidence="5 6">TBRC 5777</strain>
    </source>
</reference>
<name>A0ABV6JP41_9PROT</name>
<keyword evidence="6" id="KW-1185">Reference proteome</keyword>
<dbReference type="InterPro" id="IPR036388">
    <property type="entry name" value="WH-like_DNA-bd_sf"/>
</dbReference>
<dbReference type="PRINTS" id="PR00035">
    <property type="entry name" value="HTHGNTR"/>
</dbReference>
<gene>
    <name evidence="5" type="ORF">ACFFGY_02345</name>
</gene>
<keyword evidence="3" id="KW-0804">Transcription</keyword>
<dbReference type="Pfam" id="PF00392">
    <property type="entry name" value="GntR"/>
    <property type="match status" value="1"/>
</dbReference>
<dbReference type="InterPro" id="IPR000524">
    <property type="entry name" value="Tscrpt_reg_HTH_GntR"/>
</dbReference>
<dbReference type="EMBL" id="JBHLUN010000002">
    <property type="protein sequence ID" value="MFC0407072.1"/>
    <property type="molecule type" value="Genomic_DNA"/>
</dbReference>
<dbReference type="SMART" id="SM00345">
    <property type="entry name" value="HTH_GNTR"/>
    <property type="match status" value="1"/>
</dbReference>
<dbReference type="Pfam" id="PF07729">
    <property type="entry name" value="FCD"/>
    <property type="match status" value="1"/>
</dbReference>
<dbReference type="Gene3D" id="1.10.10.10">
    <property type="entry name" value="Winged helix-like DNA-binding domain superfamily/Winged helix DNA-binding domain"/>
    <property type="match status" value="1"/>
</dbReference>
<keyword evidence="1" id="KW-0805">Transcription regulation</keyword>
<dbReference type="SMART" id="SM00895">
    <property type="entry name" value="FCD"/>
    <property type="match status" value="1"/>
</dbReference>
<evidence type="ECO:0000256" key="2">
    <source>
        <dbReference type="ARBA" id="ARBA00023125"/>
    </source>
</evidence>
<evidence type="ECO:0000259" key="4">
    <source>
        <dbReference type="PROSITE" id="PS50949"/>
    </source>
</evidence>
<dbReference type="Gene3D" id="1.20.120.530">
    <property type="entry name" value="GntR ligand-binding domain-like"/>
    <property type="match status" value="1"/>
</dbReference>
<comment type="caution">
    <text evidence="5">The sequence shown here is derived from an EMBL/GenBank/DDBJ whole genome shotgun (WGS) entry which is preliminary data.</text>
</comment>
<evidence type="ECO:0000256" key="1">
    <source>
        <dbReference type="ARBA" id="ARBA00023015"/>
    </source>
</evidence>
<accession>A0ABV6JP41</accession>
<keyword evidence="2" id="KW-0238">DNA-binding</keyword>
<proteinExistence type="predicted"/>
<sequence>MALTAYARLRAMMDEGLLAAGQIVQERRLAEELGLSRTPVRDALGRLEGERLLQRNGRMLVVATITVPEIMDILRIRWLLEGEAAQQAALHMDAGEVASIRAEILGMEKGQLLTDEAHWALDDRLHLGVALASGNAELRRLVTELRQRTRMFGLHRIPARFEQGKQEHLAILDAIAAREPERAAELMRVHLDHARDAIIATLRRTPAP</sequence>
<dbReference type="Proteomes" id="UP001589865">
    <property type="component" value="Unassembled WGS sequence"/>
</dbReference>
<dbReference type="SUPFAM" id="SSF46785">
    <property type="entry name" value="Winged helix' DNA-binding domain"/>
    <property type="match status" value="1"/>
</dbReference>
<dbReference type="RefSeq" id="WP_377042763.1">
    <property type="nucleotide sequence ID" value="NZ_JBHLUN010000002.1"/>
</dbReference>
<feature type="domain" description="HTH gntR-type" evidence="4">
    <location>
        <begin position="1"/>
        <end position="65"/>
    </location>
</feature>
<evidence type="ECO:0000313" key="5">
    <source>
        <dbReference type="EMBL" id="MFC0407072.1"/>
    </source>
</evidence>
<dbReference type="PANTHER" id="PTHR43537:SF5">
    <property type="entry name" value="UXU OPERON TRANSCRIPTIONAL REGULATOR"/>
    <property type="match status" value="1"/>
</dbReference>
<organism evidence="5 6">
    <name type="scientific">Roseomonas elaeocarpi</name>
    <dbReference type="NCBI Taxonomy" id="907779"/>
    <lineage>
        <taxon>Bacteria</taxon>
        <taxon>Pseudomonadati</taxon>
        <taxon>Pseudomonadota</taxon>
        <taxon>Alphaproteobacteria</taxon>
        <taxon>Acetobacterales</taxon>
        <taxon>Roseomonadaceae</taxon>
        <taxon>Roseomonas</taxon>
    </lineage>
</organism>
<dbReference type="PROSITE" id="PS50949">
    <property type="entry name" value="HTH_GNTR"/>
    <property type="match status" value="1"/>
</dbReference>
<dbReference type="SUPFAM" id="SSF48008">
    <property type="entry name" value="GntR ligand-binding domain-like"/>
    <property type="match status" value="1"/>
</dbReference>
<dbReference type="PANTHER" id="PTHR43537">
    <property type="entry name" value="TRANSCRIPTIONAL REGULATOR, GNTR FAMILY"/>
    <property type="match status" value="1"/>
</dbReference>